<dbReference type="RefSeq" id="WP_379956401.1">
    <property type="nucleotide sequence ID" value="NZ_JAUYVI010000004.1"/>
</dbReference>
<dbReference type="PANTHER" id="PTHR43065:SF46">
    <property type="entry name" value="C4-DICARBOXYLATE TRANSPORT SENSOR PROTEIN DCTB"/>
    <property type="match status" value="1"/>
</dbReference>
<feature type="domain" description="Response regulatory" evidence="12">
    <location>
        <begin position="8"/>
        <end position="125"/>
    </location>
</feature>
<keyword evidence="5" id="KW-0547">Nucleotide-binding</keyword>
<proteinExistence type="predicted"/>
<evidence type="ECO:0000256" key="10">
    <source>
        <dbReference type="SAM" id="Coils"/>
    </source>
</evidence>
<keyword evidence="3 9" id="KW-0597">Phosphoprotein</keyword>
<keyword evidence="10" id="KW-0175">Coiled coil</keyword>
<comment type="caution">
    <text evidence="13">The sequence shown here is derived from an EMBL/GenBank/DDBJ whole genome shotgun (WGS) entry which is preliminary data.</text>
</comment>
<gene>
    <name evidence="13" type="ORF">Q8A70_14640</name>
</gene>
<dbReference type="PRINTS" id="PR00344">
    <property type="entry name" value="BCTRLSENSOR"/>
</dbReference>
<dbReference type="InterPro" id="IPR005467">
    <property type="entry name" value="His_kinase_dom"/>
</dbReference>
<dbReference type="Gene3D" id="3.40.50.2300">
    <property type="match status" value="2"/>
</dbReference>
<dbReference type="Proteomes" id="UP001230156">
    <property type="component" value="Unassembled WGS sequence"/>
</dbReference>
<dbReference type="InterPro" id="IPR001789">
    <property type="entry name" value="Sig_transdc_resp-reg_receiver"/>
</dbReference>
<evidence type="ECO:0000259" key="12">
    <source>
        <dbReference type="PROSITE" id="PS50110"/>
    </source>
</evidence>
<dbReference type="InterPro" id="IPR036097">
    <property type="entry name" value="HisK_dim/P_sf"/>
</dbReference>
<sequence>MTPVEPVNILLVDDQPAKLLSYEAILSELGENLIKAASGREALEILLKQDIALILIDVCMPDLDGFELAQMIREHPRFAKTALMFVSAVSVTELDLLKGYEHGAVDYMPVPIVPDLLRARVRIFLDLHRKTRALESMNVELERRVDERTAALAEINQQLEKRVEERTREREVALAQVHEMQKMESLGQLTGGLAHDFNNLLMGILGCLQYIGKRIPDDPKSKRMLKAAQESAERGAALTKRLLAFARRQELHPEAIHLGSLIDGLTEMLRRSVGPTIAIDLHLAEDLDLIEADPNQLELALLNLTLNARDAMPEGGRITITARNADMSNAMVALQNGRYVQVSVIDDGAGMDEATLKRCTEPFYTTKERGKGTGLGLSTVQGMAVQSGGAIHITSAPGNGTTVNLWFPVAAAATALMAAAKATADAVPARGQFMVLVVDDEALVGHVTATMVEDMGHAALWVPSGAEALEVVRSGRQIDVVITDHAMPGMTGGQLAEAIHKLIPGMPIILATGFADLPGSYAQDLPRLSKPYGPDELAQALALVEPQQRVAS</sequence>
<dbReference type="SMART" id="SM00448">
    <property type="entry name" value="REC"/>
    <property type="match status" value="2"/>
</dbReference>
<keyword evidence="14" id="KW-1185">Reference proteome</keyword>
<dbReference type="InterPro" id="IPR036890">
    <property type="entry name" value="HATPase_C_sf"/>
</dbReference>
<dbReference type="SMART" id="SM00387">
    <property type="entry name" value="HATPase_c"/>
    <property type="match status" value="1"/>
</dbReference>
<evidence type="ECO:0000256" key="9">
    <source>
        <dbReference type="PROSITE-ProRule" id="PRU00169"/>
    </source>
</evidence>
<reference evidence="14" key="1">
    <citation type="submission" date="2023-08" db="EMBL/GenBank/DDBJ databases">
        <title>Rhodospirillaceae gen. nov., a novel taxon isolated from the Yangtze River Yuezi River estuary sludge.</title>
        <authorList>
            <person name="Ruan L."/>
        </authorList>
    </citation>
    <scope>NUCLEOTIDE SEQUENCE [LARGE SCALE GENOMIC DNA]</scope>
    <source>
        <strain evidence="14">R-7</strain>
    </source>
</reference>
<dbReference type="PROSITE" id="PS50109">
    <property type="entry name" value="HIS_KIN"/>
    <property type="match status" value="1"/>
</dbReference>
<name>A0ABU0YMH3_9PROT</name>
<evidence type="ECO:0000313" key="14">
    <source>
        <dbReference type="Proteomes" id="UP001230156"/>
    </source>
</evidence>
<feature type="modified residue" description="4-aspartylphosphate" evidence="9">
    <location>
        <position position="57"/>
    </location>
</feature>
<dbReference type="InterPro" id="IPR004358">
    <property type="entry name" value="Sig_transdc_His_kin-like_C"/>
</dbReference>
<keyword evidence="8" id="KW-0902">Two-component regulatory system</keyword>
<dbReference type="Pfam" id="PF02518">
    <property type="entry name" value="HATPase_c"/>
    <property type="match status" value="1"/>
</dbReference>
<protein>
    <recommendedName>
        <fullName evidence="2">histidine kinase</fullName>
        <ecNumber evidence="2">2.7.13.3</ecNumber>
    </recommendedName>
</protein>
<organism evidence="13 14">
    <name type="scientific">Dongia sedimenti</name>
    <dbReference type="NCBI Taxonomy" id="3064282"/>
    <lineage>
        <taxon>Bacteria</taxon>
        <taxon>Pseudomonadati</taxon>
        <taxon>Pseudomonadota</taxon>
        <taxon>Alphaproteobacteria</taxon>
        <taxon>Rhodospirillales</taxon>
        <taxon>Dongiaceae</taxon>
        <taxon>Dongia</taxon>
    </lineage>
</organism>
<dbReference type="SUPFAM" id="SSF55874">
    <property type="entry name" value="ATPase domain of HSP90 chaperone/DNA topoisomerase II/histidine kinase"/>
    <property type="match status" value="1"/>
</dbReference>
<feature type="coiled-coil region" evidence="10">
    <location>
        <begin position="138"/>
        <end position="176"/>
    </location>
</feature>
<dbReference type="Pfam" id="PF00072">
    <property type="entry name" value="Response_reg"/>
    <property type="match status" value="2"/>
</dbReference>
<evidence type="ECO:0000256" key="7">
    <source>
        <dbReference type="ARBA" id="ARBA00022840"/>
    </source>
</evidence>
<evidence type="ECO:0000259" key="11">
    <source>
        <dbReference type="PROSITE" id="PS50109"/>
    </source>
</evidence>
<dbReference type="EC" id="2.7.13.3" evidence="2"/>
<dbReference type="InterPro" id="IPR003661">
    <property type="entry name" value="HisK_dim/P_dom"/>
</dbReference>
<dbReference type="InterPro" id="IPR011006">
    <property type="entry name" value="CheY-like_superfamily"/>
</dbReference>
<keyword evidence="6" id="KW-0418">Kinase</keyword>
<feature type="domain" description="Response regulatory" evidence="12">
    <location>
        <begin position="434"/>
        <end position="545"/>
    </location>
</feature>
<dbReference type="Gene3D" id="3.30.565.10">
    <property type="entry name" value="Histidine kinase-like ATPase, C-terminal domain"/>
    <property type="match status" value="1"/>
</dbReference>
<evidence type="ECO:0000256" key="4">
    <source>
        <dbReference type="ARBA" id="ARBA00022679"/>
    </source>
</evidence>
<dbReference type="SUPFAM" id="SSF52172">
    <property type="entry name" value="CheY-like"/>
    <property type="match status" value="2"/>
</dbReference>
<evidence type="ECO:0000256" key="2">
    <source>
        <dbReference type="ARBA" id="ARBA00012438"/>
    </source>
</evidence>
<keyword evidence="7" id="KW-0067">ATP-binding</keyword>
<feature type="domain" description="Histidine kinase" evidence="11">
    <location>
        <begin position="192"/>
        <end position="411"/>
    </location>
</feature>
<evidence type="ECO:0000256" key="8">
    <source>
        <dbReference type="ARBA" id="ARBA00023012"/>
    </source>
</evidence>
<dbReference type="SUPFAM" id="SSF47384">
    <property type="entry name" value="Homodimeric domain of signal transducing histidine kinase"/>
    <property type="match status" value="1"/>
</dbReference>
<evidence type="ECO:0000256" key="6">
    <source>
        <dbReference type="ARBA" id="ARBA00022777"/>
    </source>
</evidence>
<evidence type="ECO:0000256" key="3">
    <source>
        <dbReference type="ARBA" id="ARBA00022553"/>
    </source>
</evidence>
<dbReference type="InterPro" id="IPR003594">
    <property type="entry name" value="HATPase_dom"/>
</dbReference>
<dbReference type="CDD" id="cd00082">
    <property type="entry name" value="HisKA"/>
    <property type="match status" value="1"/>
</dbReference>
<evidence type="ECO:0000313" key="13">
    <source>
        <dbReference type="EMBL" id="MDQ7248920.1"/>
    </source>
</evidence>
<keyword evidence="4" id="KW-0808">Transferase</keyword>
<comment type="catalytic activity">
    <reaction evidence="1">
        <text>ATP + protein L-histidine = ADP + protein N-phospho-L-histidine.</text>
        <dbReference type="EC" id="2.7.13.3"/>
    </reaction>
</comment>
<accession>A0ABU0YMH3</accession>
<dbReference type="PROSITE" id="PS50110">
    <property type="entry name" value="RESPONSE_REGULATORY"/>
    <property type="match status" value="2"/>
</dbReference>
<feature type="modified residue" description="4-aspartylphosphate" evidence="9">
    <location>
        <position position="484"/>
    </location>
</feature>
<dbReference type="EMBL" id="JAUYVI010000004">
    <property type="protein sequence ID" value="MDQ7248920.1"/>
    <property type="molecule type" value="Genomic_DNA"/>
</dbReference>
<dbReference type="SMART" id="SM00388">
    <property type="entry name" value="HisKA"/>
    <property type="match status" value="1"/>
</dbReference>
<dbReference type="Pfam" id="PF00512">
    <property type="entry name" value="HisKA"/>
    <property type="match status" value="1"/>
</dbReference>
<evidence type="ECO:0000256" key="1">
    <source>
        <dbReference type="ARBA" id="ARBA00000085"/>
    </source>
</evidence>
<evidence type="ECO:0000256" key="5">
    <source>
        <dbReference type="ARBA" id="ARBA00022741"/>
    </source>
</evidence>
<dbReference type="Gene3D" id="1.10.287.130">
    <property type="match status" value="1"/>
</dbReference>
<dbReference type="PANTHER" id="PTHR43065">
    <property type="entry name" value="SENSOR HISTIDINE KINASE"/>
    <property type="match status" value="1"/>
</dbReference>